<sequence length="105" mass="11385">MHRLSRAIGVILLLFAMVALVVDGTKSLGAGGEIVITPLAQQWQELAPESFAASQSWVSETAGEGFWEGAALPILGLPAWAIFGVLGILFYWLGQKRERTEVFIN</sequence>
<keyword evidence="1" id="KW-0472">Membrane</keyword>
<organism evidence="2 3">
    <name type="scientific">Methyloligella solikamskensis</name>
    <dbReference type="NCBI Taxonomy" id="1177756"/>
    <lineage>
        <taxon>Bacteria</taxon>
        <taxon>Pseudomonadati</taxon>
        <taxon>Pseudomonadota</taxon>
        <taxon>Alphaproteobacteria</taxon>
        <taxon>Hyphomicrobiales</taxon>
        <taxon>Hyphomicrobiaceae</taxon>
        <taxon>Methyloligella</taxon>
    </lineage>
</organism>
<dbReference type="RefSeq" id="WP_379084180.1">
    <property type="nucleotide sequence ID" value="NZ_JBHTJO010000001.1"/>
</dbReference>
<name>A0ABW3J648_9HYPH</name>
<feature type="transmembrane region" description="Helical" evidence="1">
    <location>
        <begin position="70"/>
        <end position="93"/>
    </location>
</feature>
<evidence type="ECO:0000313" key="2">
    <source>
        <dbReference type="EMBL" id="MFD0985600.1"/>
    </source>
</evidence>
<proteinExistence type="predicted"/>
<dbReference type="Proteomes" id="UP001597102">
    <property type="component" value="Unassembled WGS sequence"/>
</dbReference>
<comment type="caution">
    <text evidence="2">The sequence shown here is derived from an EMBL/GenBank/DDBJ whole genome shotgun (WGS) entry which is preliminary data.</text>
</comment>
<dbReference type="EMBL" id="JBHTJO010000001">
    <property type="protein sequence ID" value="MFD0985600.1"/>
    <property type="molecule type" value="Genomic_DNA"/>
</dbReference>
<keyword evidence="1" id="KW-0812">Transmembrane</keyword>
<gene>
    <name evidence="2" type="ORF">ACFQ2F_00625</name>
</gene>
<reference evidence="3" key="1">
    <citation type="journal article" date="2019" name="Int. J. Syst. Evol. Microbiol.">
        <title>The Global Catalogue of Microorganisms (GCM) 10K type strain sequencing project: providing services to taxonomists for standard genome sequencing and annotation.</title>
        <authorList>
            <consortium name="The Broad Institute Genomics Platform"/>
            <consortium name="The Broad Institute Genome Sequencing Center for Infectious Disease"/>
            <person name="Wu L."/>
            <person name="Ma J."/>
        </authorList>
    </citation>
    <scope>NUCLEOTIDE SEQUENCE [LARGE SCALE GENOMIC DNA]</scope>
    <source>
        <strain evidence="3">CCUG 61697</strain>
    </source>
</reference>
<accession>A0ABW3J648</accession>
<protein>
    <submittedName>
        <fullName evidence="2">Uncharacterized protein</fullName>
    </submittedName>
</protein>
<keyword evidence="3" id="KW-1185">Reference proteome</keyword>
<evidence type="ECO:0000256" key="1">
    <source>
        <dbReference type="SAM" id="Phobius"/>
    </source>
</evidence>
<keyword evidence="1" id="KW-1133">Transmembrane helix</keyword>
<evidence type="ECO:0000313" key="3">
    <source>
        <dbReference type="Proteomes" id="UP001597102"/>
    </source>
</evidence>